<dbReference type="PROSITE" id="PS50109">
    <property type="entry name" value="HIS_KIN"/>
    <property type="match status" value="1"/>
</dbReference>
<dbReference type="InterPro" id="IPR036890">
    <property type="entry name" value="HATPase_C_sf"/>
</dbReference>
<dbReference type="OrthoDB" id="8872837at2"/>
<accession>E1TJU2</accession>
<dbReference type="PANTHER" id="PTHR43304:SF1">
    <property type="entry name" value="PAC DOMAIN-CONTAINING PROTEIN"/>
    <property type="match status" value="1"/>
</dbReference>
<dbReference type="InterPro" id="IPR013767">
    <property type="entry name" value="PAS_fold"/>
</dbReference>
<dbReference type="GO" id="GO:0006355">
    <property type="term" value="P:regulation of DNA-templated transcription"/>
    <property type="evidence" value="ECO:0007669"/>
    <property type="project" value="InterPro"/>
</dbReference>
<evidence type="ECO:0000256" key="1">
    <source>
        <dbReference type="ARBA" id="ARBA00000085"/>
    </source>
</evidence>
<dbReference type="FunFam" id="3.30.565.10:FF:000042">
    <property type="entry name" value="Two-component sensor histidine kinase KdpD"/>
    <property type="match status" value="1"/>
</dbReference>
<dbReference type="InterPro" id="IPR036097">
    <property type="entry name" value="HisK_dim/P_sf"/>
</dbReference>
<keyword evidence="5" id="KW-0547">Nucleotide-binding</keyword>
<dbReference type="GO" id="GO:0005524">
    <property type="term" value="F:ATP binding"/>
    <property type="evidence" value="ECO:0007669"/>
    <property type="project" value="UniProtKB-KW"/>
</dbReference>
<dbReference type="SUPFAM" id="SSF55785">
    <property type="entry name" value="PYP-like sensor domain (PAS domain)"/>
    <property type="match status" value="2"/>
</dbReference>
<feature type="transmembrane region" description="Helical" evidence="9">
    <location>
        <begin position="72"/>
        <end position="89"/>
    </location>
</feature>
<evidence type="ECO:0000313" key="13">
    <source>
        <dbReference type="EMBL" id="ADN59839.1"/>
    </source>
</evidence>
<evidence type="ECO:0000256" key="6">
    <source>
        <dbReference type="ARBA" id="ARBA00022777"/>
    </source>
</evidence>
<dbReference type="SMART" id="SM00388">
    <property type="entry name" value="HisKA"/>
    <property type="match status" value="1"/>
</dbReference>
<keyword evidence="6 13" id="KW-0418">Kinase</keyword>
<sequence>MRRPVDPLVVKTSVHPTLALPLERNVLLSLAAVISVCVFVLDALTPLDIAVAVFYVVAVLLVASTGERSSTVAAAWGCVVLTLLGFVISHDDSYSSGAIARCVVSLLAIATTSILALRIQAATATLREQVELLNLAHDAIVVHDMNDRITFWNHGAQALYGWSAQEALGQSLQELTQTSYPVPDEQVRSELLRADRWHGELQRVRNDGSVVVIASRAALLRDEKGNPRAVLATNNDITDRKRAEQALERSEAFLRDAQQLSRTGSIAMRFPAGEMWWSDEAYRILGYTRDTRPSIDALLARVHPDDLALVRSAFQHTVGAEPLVDIEHRLTMPDGSIKHVHCVAHLAATRSGHKEYVAALMDITDMKRAQEALARTNDELAHVTRITLLGELAASIAHEVAQPIAAIAACGSAALRWLNRPTPELEEAAQSLRQIVRDAKRADDVIQKIRSMARKRERRPTAVDLDAVIVESIELVQRELQRNRIEPELDLAEPPLAACCDRVQLQQVMINLIMNGVQAMAEVAGPRRLSIATRRLDDAQVHVIVQDCGTGISEENAARLFNTFFTTKPEGMGMGLSICRSIVEAHGGRIWAEPRAGGGAVFQFVLPIDKGECHEQ</sequence>
<evidence type="ECO:0000256" key="7">
    <source>
        <dbReference type="ARBA" id="ARBA00022840"/>
    </source>
</evidence>
<dbReference type="InterPro" id="IPR035965">
    <property type="entry name" value="PAS-like_dom_sf"/>
</dbReference>
<evidence type="ECO:0000259" key="10">
    <source>
        <dbReference type="PROSITE" id="PS50109"/>
    </source>
</evidence>
<dbReference type="eggNOG" id="COG4191">
    <property type="taxonomic scope" value="Bacteria"/>
</dbReference>
<keyword evidence="9" id="KW-1133">Transmembrane helix</keyword>
<organism evidence="13">
    <name type="scientific">Burkholderia sp. (strain CCGE1003)</name>
    <dbReference type="NCBI Taxonomy" id="640512"/>
    <lineage>
        <taxon>Bacteria</taxon>
        <taxon>Pseudomonadati</taxon>
        <taxon>Pseudomonadota</taxon>
        <taxon>Betaproteobacteria</taxon>
        <taxon>Burkholderiales</taxon>
        <taxon>Burkholderiaceae</taxon>
        <taxon>Burkholderia</taxon>
    </lineage>
</organism>
<feature type="domain" description="PAS" evidence="11">
    <location>
        <begin position="275"/>
        <end position="321"/>
    </location>
</feature>
<dbReference type="InterPro" id="IPR052162">
    <property type="entry name" value="Sensor_kinase/Photoreceptor"/>
</dbReference>
<keyword evidence="7" id="KW-0067">ATP-binding</keyword>
<dbReference type="InterPro" id="IPR003661">
    <property type="entry name" value="HisK_dim/P_dom"/>
</dbReference>
<dbReference type="InterPro" id="IPR003594">
    <property type="entry name" value="HATPase_dom"/>
</dbReference>
<evidence type="ECO:0000256" key="3">
    <source>
        <dbReference type="ARBA" id="ARBA00022553"/>
    </source>
</evidence>
<evidence type="ECO:0000256" key="4">
    <source>
        <dbReference type="ARBA" id="ARBA00022679"/>
    </source>
</evidence>
<dbReference type="SMART" id="SM00091">
    <property type="entry name" value="PAS"/>
    <property type="match status" value="2"/>
</dbReference>
<dbReference type="Pfam" id="PF02518">
    <property type="entry name" value="HATPase_c"/>
    <property type="match status" value="1"/>
</dbReference>
<proteinExistence type="predicted"/>
<dbReference type="NCBIfam" id="TIGR00229">
    <property type="entry name" value="sensory_box"/>
    <property type="match status" value="2"/>
</dbReference>
<dbReference type="Pfam" id="PF00512">
    <property type="entry name" value="HisKA"/>
    <property type="match status" value="1"/>
</dbReference>
<dbReference type="SMART" id="SM00387">
    <property type="entry name" value="HATPase_c"/>
    <property type="match status" value="1"/>
</dbReference>
<dbReference type="Gene3D" id="3.30.565.10">
    <property type="entry name" value="Histidine kinase-like ATPase, C-terminal domain"/>
    <property type="match status" value="1"/>
</dbReference>
<feature type="transmembrane region" description="Helical" evidence="9">
    <location>
        <begin position="98"/>
        <end position="117"/>
    </location>
</feature>
<dbReference type="HOGENOM" id="CLU_000445_114_39_4"/>
<evidence type="ECO:0000256" key="2">
    <source>
        <dbReference type="ARBA" id="ARBA00012438"/>
    </source>
</evidence>
<evidence type="ECO:0000256" key="8">
    <source>
        <dbReference type="ARBA" id="ARBA00023012"/>
    </source>
</evidence>
<dbReference type="GO" id="GO:0000155">
    <property type="term" value="F:phosphorelay sensor kinase activity"/>
    <property type="evidence" value="ECO:0007669"/>
    <property type="project" value="InterPro"/>
</dbReference>
<dbReference type="KEGG" id="bgf:BC1003_3900"/>
<dbReference type="CDD" id="cd00130">
    <property type="entry name" value="PAS"/>
    <property type="match status" value="2"/>
</dbReference>
<dbReference type="Gene3D" id="3.30.450.20">
    <property type="entry name" value="PAS domain"/>
    <property type="match status" value="2"/>
</dbReference>
<dbReference type="PANTHER" id="PTHR43304">
    <property type="entry name" value="PHYTOCHROME-LIKE PROTEIN CPH1"/>
    <property type="match status" value="1"/>
</dbReference>
<dbReference type="InterPro" id="IPR004358">
    <property type="entry name" value="Sig_transdc_His_kin-like_C"/>
</dbReference>
<feature type="domain" description="PAS" evidence="11">
    <location>
        <begin position="125"/>
        <end position="194"/>
    </location>
</feature>
<feature type="domain" description="PAC" evidence="12">
    <location>
        <begin position="197"/>
        <end position="249"/>
    </location>
</feature>
<dbReference type="SMART" id="SM00086">
    <property type="entry name" value="PAC"/>
    <property type="match status" value="2"/>
</dbReference>
<reference evidence="13" key="1">
    <citation type="submission" date="2010-09" db="EMBL/GenBank/DDBJ databases">
        <title>Complete sequence of chromosome2 of Burkholderia sp. CCGE1003.</title>
        <authorList>
            <consortium name="US DOE Joint Genome Institute"/>
            <person name="Lucas S."/>
            <person name="Copeland A."/>
            <person name="Lapidus A."/>
            <person name="Cheng J.-F."/>
            <person name="Bruce D."/>
            <person name="Goodwin L."/>
            <person name="Pitluck S."/>
            <person name="Daligault H."/>
            <person name="Davenport K."/>
            <person name="Detter J.C."/>
            <person name="Han C."/>
            <person name="Tapia R."/>
            <person name="Land M."/>
            <person name="Hauser L."/>
            <person name="Jeffries C."/>
            <person name="Kyrpides N."/>
            <person name="Ivanova N."/>
            <person name="Ovchinnikova G."/>
            <person name="Martinez-Romero E."/>
            <person name="Rogel M.A."/>
            <person name="Auchtung J."/>
            <person name="Tiedje J.M."/>
            <person name="Woyke T."/>
        </authorList>
    </citation>
    <scope>NUCLEOTIDE SEQUENCE</scope>
    <source>
        <strain evidence="13">CCGE1003</strain>
    </source>
</reference>
<name>E1TJU2_BURSG</name>
<keyword evidence="4" id="KW-0808">Transferase</keyword>
<evidence type="ECO:0000256" key="9">
    <source>
        <dbReference type="SAM" id="Phobius"/>
    </source>
</evidence>
<dbReference type="PROSITE" id="PS50113">
    <property type="entry name" value="PAC"/>
    <property type="match status" value="2"/>
</dbReference>
<protein>
    <recommendedName>
        <fullName evidence="2">histidine kinase</fullName>
        <ecNumber evidence="2">2.7.13.3</ecNumber>
    </recommendedName>
</protein>
<dbReference type="SUPFAM" id="SSF55874">
    <property type="entry name" value="ATPase domain of HSP90 chaperone/DNA topoisomerase II/histidine kinase"/>
    <property type="match status" value="1"/>
</dbReference>
<dbReference type="GO" id="GO:0042802">
    <property type="term" value="F:identical protein binding"/>
    <property type="evidence" value="ECO:0007669"/>
    <property type="project" value="UniProtKB-ARBA"/>
</dbReference>
<dbReference type="Pfam" id="PF08447">
    <property type="entry name" value="PAS_3"/>
    <property type="match status" value="1"/>
</dbReference>
<dbReference type="SUPFAM" id="SSF47384">
    <property type="entry name" value="Homodimeric domain of signal transducing histidine kinase"/>
    <property type="match status" value="1"/>
</dbReference>
<dbReference type="STRING" id="640512.BC1003_3900"/>
<feature type="transmembrane region" description="Helical" evidence="9">
    <location>
        <begin position="49"/>
        <end position="66"/>
    </location>
</feature>
<dbReference type="PROSITE" id="PS50112">
    <property type="entry name" value="PAS"/>
    <property type="match status" value="2"/>
</dbReference>
<dbReference type="Gene3D" id="2.10.70.100">
    <property type="match status" value="1"/>
</dbReference>
<dbReference type="InterPro" id="IPR013655">
    <property type="entry name" value="PAS_fold_3"/>
</dbReference>
<dbReference type="InterPro" id="IPR005467">
    <property type="entry name" value="His_kinase_dom"/>
</dbReference>
<gene>
    <name evidence="13" type="ordered locus">BC1003_3900</name>
</gene>
<keyword evidence="3" id="KW-0597">Phosphoprotein</keyword>
<dbReference type="Pfam" id="PF00989">
    <property type="entry name" value="PAS"/>
    <property type="match status" value="1"/>
</dbReference>
<feature type="domain" description="Histidine kinase" evidence="10">
    <location>
        <begin position="395"/>
        <end position="610"/>
    </location>
</feature>
<feature type="domain" description="PAC" evidence="12">
    <location>
        <begin position="324"/>
        <end position="375"/>
    </location>
</feature>
<dbReference type="PRINTS" id="PR00344">
    <property type="entry name" value="BCTRLSENSOR"/>
</dbReference>
<dbReference type="InterPro" id="IPR000014">
    <property type="entry name" value="PAS"/>
</dbReference>
<dbReference type="InterPro" id="IPR001610">
    <property type="entry name" value="PAC"/>
</dbReference>
<comment type="catalytic activity">
    <reaction evidence="1">
        <text>ATP + protein L-histidine = ADP + protein N-phospho-L-histidine.</text>
        <dbReference type="EC" id="2.7.13.3"/>
    </reaction>
</comment>
<keyword evidence="9" id="KW-0812">Transmembrane</keyword>
<keyword evidence="8" id="KW-0902">Two-component regulatory system</keyword>
<dbReference type="Gene3D" id="1.10.287.130">
    <property type="match status" value="1"/>
</dbReference>
<dbReference type="EC" id="2.7.13.3" evidence="2"/>
<feature type="transmembrane region" description="Helical" evidence="9">
    <location>
        <begin position="26"/>
        <end position="44"/>
    </location>
</feature>
<dbReference type="InterPro" id="IPR000700">
    <property type="entry name" value="PAS-assoc_C"/>
</dbReference>
<dbReference type="EMBL" id="CP002218">
    <property type="protein sequence ID" value="ADN59839.1"/>
    <property type="molecule type" value="Genomic_DNA"/>
</dbReference>
<evidence type="ECO:0000259" key="12">
    <source>
        <dbReference type="PROSITE" id="PS50113"/>
    </source>
</evidence>
<evidence type="ECO:0000259" key="11">
    <source>
        <dbReference type="PROSITE" id="PS50112"/>
    </source>
</evidence>
<evidence type="ECO:0000256" key="5">
    <source>
        <dbReference type="ARBA" id="ARBA00022741"/>
    </source>
</evidence>
<keyword evidence="9" id="KW-0472">Membrane</keyword>
<dbReference type="AlphaFoldDB" id="E1TJU2"/>